<feature type="transmembrane region" description="Helical" evidence="8">
    <location>
        <begin position="317"/>
        <end position="339"/>
    </location>
</feature>
<feature type="domain" description="Major facilitator superfamily (MFS) profile" evidence="9">
    <location>
        <begin position="36"/>
        <end position="448"/>
    </location>
</feature>
<dbReference type="PROSITE" id="PS50850">
    <property type="entry name" value="MFS"/>
    <property type="match status" value="1"/>
</dbReference>
<dbReference type="Pfam" id="PF05977">
    <property type="entry name" value="MFS_3"/>
    <property type="match status" value="1"/>
</dbReference>
<evidence type="ECO:0000256" key="2">
    <source>
        <dbReference type="ARBA" id="ARBA00022448"/>
    </source>
</evidence>
<keyword evidence="2" id="KW-0813">Transport</keyword>
<feature type="transmembrane region" description="Helical" evidence="8">
    <location>
        <begin position="69"/>
        <end position="90"/>
    </location>
</feature>
<dbReference type="Proteomes" id="UP001172738">
    <property type="component" value="Unassembled WGS sequence"/>
</dbReference>
<feature type="transmembrane region" description="Helical" evidence="8">
    <location>
        <begin position="102"/>
        <end position="123"/>
    </location>
</feature>
<evidence type="ECO:0000256" key="6">
    <source>
        <dbReference type="ARBA" id="ARBA00023136"/>
    </source>
</evidence>
<keyword evidence="11" id="KW-1185">Reference proteome</keyword>
<evidence type="ECO:0000259" key="9">
    <source>
        <dbReference type="PROSITE" id="PS50850"/>
    </source>
</evidence>
<dbReference type="SUPFAM" id="SSF103473">
    <property type="entry name" value="MFS general substrate transporter"/>
    <property type="match status" value="1"/>
</dbReference>
<evidence type="ECO:0000256" key="7">
    <source>
        <dbReference type="SAM" id="MobiDB-lite"/>
    </source>
</evidence>
<evidence type="ECO:0000256" key="5">
    <source>
        <dbReference type="ARBA" id="ARBA00022989"/>
    </source>
</evidence>
<dbReference type="InterPro" id="IPR020846">
    <property type="entry name" value="MFS_dom"/>
</dbReference>
<keyword evidence="5 8" id="KW-1133">Transmembrane helix</keyword>
<dbReference type="Gene3D" id="1.20.1250.20">
    <property type="entry name" value="MFS general substrate transporter like domains"/>
    <property type="match status" value="1"/>
</dbReference>
<feature type="transmembrane region" description="Helical" evidence="8">
    <location>
        <begin position="175"/>
        <end position="195"/>
    </location>
</feature>
<reference evidence="10" key="1">
    <citation type="submission" date="2023-06" db="EMBL/GenBank/DDBJ databases">
        <title>SYSU T00b26.</title>
        <authorList>
            <person name="Gao L."/>
            <person name="Fang B.-Z."/>
            <person name="Li W.-J."/>
        </authorList>
    </citation>
    <scope>NUCLEOTIDE SEQUENCE</scope>
    <source>
        <strain evidence="10">SYSU T00b26</strain>
    </source>
</reference>
<feature type="transmembrane region" description="Helical" evidence="8">
    <location>
        <begin position="351"/>
        <end position="370"/>
    </location>
</feature>
<feature type="transmembrane region" description="Helical" evidence="8">
    <location>
        <begin position="135"/>
        <end position="155"/>
    </location>
</feature>
<comment type="subcellular location">
    <subcellularLocation>
        <location evidence="1">Cell inner membrane</location>
        <topology evidence="1">Multi-pass membrane protein</topology>
    </subcellularLocation>
</comment>
<feature type="region of interest" description="Disordered" evidence="7">
    <location>
        <begin position="1"/>
        <end position="20"/>
    </location>
</feature>
<feature type="compositionally biased region" description="Low complexity" evidence="7">
    <location>
        <begin position="11"/>
        <end position="20"/>
    </location>
</feature>
<keyword evidence="4 8" id="KW-0812">Transmembrane</keyword>
<evidence type="ECO:0000313" key="10">
    <source>
        <dbReference type="EMBL" id="MDN4472982.1"/>
    </source>
</evidence>
<accession>A0ABT8G1I1</accession>
<evidence type="ECO:0000256" key="8">
    <source>
        <dbReference type="SAM" id="Phobius"/>
    </source>
</evidence>
<feature type="compositionally biased region" description="Basic and acidic residues" evidence="7">
    <location>
        <begin position="1"/>
        <end position="10"/>
    </location>
</feature>
<feature type="transmembrane region" description="Helical" evidence="8">
    <location>
        <begin position="284"/>
        <end position="305"/>
    </location>
</feature>
<dbReference type="PANTHER" id="PTHR23513:SF9">
    <property type="entry name" value="ENTEROBACTIN EXPORTER ENTS"/>
    <property type="match status" value="1"/>
</dbReference>
<dbReference type="PANTHER" id="PTHR23513">
    <property type="entry name" value="INTEGRAL MEMBRANE EFFLUX PROTEIN-RELATED"/>
    <property type="match status" value="1"/>
</dbReference>
<name>A0ABT8G1I1_9MICO</name>
<feature type="transmembrane region" description="Helical" evidence="8">
    <location>
        <begin position="254"/>
        <end position="272"/>
    </location>
</feature>
<feature type="transmembrane region" description="Helical" evidence="8">
    <location>
        <begin position="391"/>
        <end position="410"/>
    </location>
</feature>
<sequence length="463" mass="48258">MTEPVDRAPTADDAPQTAPAKGRRLVDLAPLKASPAFARLWAGGTIANIGAQMSIVAVGLQIYDITESTFMVGLVGGASLIPMIIAGLWGGMLADVFDRRRLLIVSSLVSWASTLGLVALALWDLAEIRSGGRAEAWPFLVVTTVNAVAATISGATRSALVGRILPPELVSRASALNGIAIGVALTVGPALAGVLVASVGFAWTFAVDAVLFSFGFLGVWMLPALPRLGEKAEAGWGMLLEGLRFLRHAPNLRMNFLVDIIAMTFFRPYVLFPALGATLVGGGALTVGALTAAGAVGTMLASLFSGPVARVHRHGVAILRANLTFGGFALAFGAITLIASRVEHEPAEGWGGIHAGTLVALSVAMMGMGASDEVSAIFRQTMMIQAAPDQMRGRMQGVFVVVVTGGPRLGDMYAGVLATAVALWFPPLLGGFVIVAATAVLVRLRWKPGGLRFLDYDARDPRP</sequence>
<dbReference type="InterPro" id="IPR036259">
    <property type="entry name" value="MFS_trans_sf"/>
</dbReference>
<evidence type="ECO:0000256" key="4">
    <source>
        <dbReference type="ARBA" id="ARBA00022692"/>
    </source>
</evidence>
<evidence type="ECO:0000256" key="3">
    <source>
        <dbReference type="ARBA" id="ARBA00022475"/>
    </source>
</evidence>
<dbReference type="CDD" id="cd06173">
    <property type="entry name" value="MFS_MefA_like"/>
    <property type="match status" value="1"/>
</dbReference>
<keyword evidence="3" id="KW-1003">Cell membrane</keyword>
<dbReference type="InterPro" id="IPR010290">
    <property type="entry name" value="TM_effector"/>
</dbReference>
<protein>
    <submittedName>
        <fullName evidence="10">MFS transporter</fullName>
    </submittedName>
</protein>
<evidence type="ECO:0000256" key="1">
    <source>
        <dbReference type="ARBA" id="ARBA00004429"/>
    </source>
</evidence>
<organism evidence="10 11">
    <name type="scientific">Demequina zhanjiangensis</name>
    <dbReference type="NCBI Taxonomy" id="3051659"/>
    <lineage>
        <taxon>Bacteria</taxon>
        <taxon>Bacillati</taxon>
        <taxon>Actinomycetota</taxon>
        <taxon>Actinomycetes</taxon>
        <taxon>Micrococcales</taxon>
        <taxon>Demequinaceae</taxon>
        <taxon>Demequina</taxon>
    </lineage>
</organism>
<dbReference type="RefSeq" id="WP_301128069.1">
    <property type="nucleotide sequence ID" value="NZ_JAUHPV010000004.1"/>
</dbReference>
<gene>
    <name evidence="10" type="ORF">QQX04_08275</name>
</gene>
<feature type="transmembrane region" description="Helical" evidence="8">
    <location>
        <begin position="201"/>
        <end position="222"/>
    </location>
</feature>
<keyword evidence="6 8" id="KW-0472">Membrane</keyword>
<feature type="transmembrane region" description="Helical" evidence="8">
    <location>
        <begin position="40"/>
        <end position="63"/>
    </location>
</feature>
<proteinExistence type="predicted"/>
<dbReference type="EMBL" id="JAUHPV010000004">
    <property type="protein sequence ID" value="MDN4472982.1"/>
    <property type="molecule type" value="Genomic_DNA"/>
</dbReference>
<comment type="caution">
    <text evidence="10">The sequence shown here is derived from an EMBL/GenBank/DDBJ whole genome shotgun (WGS) entry which is preliminary data.</text>
</comment>
<feature type="transmembrane region" description="Helical" evidence="8">
    <location>
        <begin position="416"/>
        <end position="442"/>
    </location>
</feature>
<evidence type="ECO:0000313" key="11">
    <source>
        <dbReference type="Proteomes" id="UP001172738"/>
    </source>
</evidence>